<evidence type="ECO:0000313" key="1">
    <source>
        <dbReference type="EMBL" id="JAD25069.1"/>
    </source>
</evidence>
<proteinExistence type="predicted"/>
<dbReference type="EMBL" id="GBRH01272826">
    <property type="protein sequence ID" value="JAD25069.1"/>
    <property type="molecule type" value="Transcribed_RNA"/>
</dbReference>
<dbReference type="AlphaFoldDB" id="A0A0A8YFR0"/>
<accession>A0A0A8YFR0</accession>
<organism evidence="1">
    <name type="scientific">Arundo donax</name>
    <name type="common">Giant reed</name>
    <name type="synonym">Donax arundinaceus</name>
    <dbReference type="NCBI Taxonomy" id="35708"/>
    <lineage>
        <taxon>Eukaryota</taxon>
        <taxon>Viridiplantae</taxon>
        <taxon>Streptophyta</taxon>
        <taxon>Embryophyta</taxon>
        <taxon>Tracheophyta</taxon>
        <taxon>Spermatophyta</taxon>
        <taxon>Magnoliopsida</taxon>
        <taxon>Liliopsida</taxon>
        <taxon>Poales</taxon>
        <taxon>Poaceae</taxon>
        <taxon>PACMAD clade</taxon>
        <taxon>Arundinoideae</taxon>
        <taxon>Arundineae</taxon>
        <taxon>Arundo</taxon>
    </lineage>
</organism>
<protein>
    <submittedName>
        <fullName evidence="1">Uncharacterized protein</fullName>
    </submittedName>
</protein>
<sequence>MFCLYVGPFGQGSNKSQELWENDGIECHVL</sequence>
<reference evidence="1" key="2">
    <citation type="journal article" date="2015" name="Data Brief">
        <title>Shoot transcriptome of the giant reed, Arundo donax.</title>
        <authorList>
            <person name="Barrero R.A."/>
            <person name="Guerrero F.D."/>
            <person name="Moolhuijzen P."/>
            <person name="Goolsby J.A."/>
            <person name="Tidwell J."/>
            <person name="Bellgard S.E."/>
            <person name="Bellgard M.I."/>
        </authorList>
    </citation>
    <scope>NUCLEOTIDE SEQUENCE</scope>
    <source>
        <tissue evidence="1">Shoot tissue taken approximately 20 cm above the soil surface</tissue>
    </source>
</reference>
<reference evidence="1" key="1">
    <citation type="submission" date="2014-09" db="EMBL/GenBank/DDBJ databases">
        <authorList>
            <person name="Magalhaes I.L.F."/>
            <person name="Oliveira U."/>
            <person name="Santos F.R."/>
            <person name="Vidigal T.H.D.A."/>
            <person name="Brescovit A.D."/>
            <person name="Santos A.J."/>
        </authorList>
    </citation>
    <scope>NUCLEOTIDE SEQUENCE</scope>
    <source>
        <tissue evidence="1">Shoot tissue taken approximately 20 cm above the soil surface</tissue>
    </source>
</reference>
<name>A0A0A8YFR0_ARUDO</name>